<dbReference type="SUPFAM" id="SSF51445">
    <property type="entry name" value="(Trans)glycosidases"/>
    <property type="match status" value="1"/>
</dbReference>
<dbReference type="Pfam" id="PF00150">
    <property type="entry name" value="Cellulase"/>
    <property type="match status" value="1"/>
</dbReference>
<feature type="signal peptide" evidence="5">
    <location>
        <begin position="1"/>
        <end position="30"/>
    </location>
</feature>
<dbReference type="InterPro" id="IPR013780">
    <property type="entry name" value="Glyco_hydro_b"/>
</dbReference>
<feature type="domain" description="Glycoside hydrolase family 5" evidence="6">
    <location>
        <begin position="79"/>
        <end position="374"/>
    </location>
</feature>
<dbReference type="GO" id="GO:0000272">
    <property type="term" value="P:polysaccharide catabolic process"/>
    <property type="evidence" value="ECO:0007669"/>
    <property type="project" value="InterPro"/>
</dbReference>
<comment type="caution">
    <text evidence="8">The sequence shown here is derived from an EMBL/GenBank/DDBJ whole genome shotgun (WGS) entry which is preliminary data.</text>
</comment>
<keyword evidence="5" id="KW-0732">Signal</keyword>
<dbReference type="InterPro" id="IPR041036">
    <property type="entry name" value="GH5_C"/>
</dbReference>
<dbReference type="Pfam" id="PF18564">
    <property type="entry name" value="Glyco_hydro_5_C"/>
    <property type="match status" value="1"/>
</dbReference>
<dbReference type="InterPro" id="IPR001547">
    <property type="entry name" value="Glyco_hydro_5"/>
</dbReference>
<keyword evidence="9" id="KW-1185">Reference proteome</keyword>
<organism evidence="8 9">
    <name type="scientific">Corynebacterium uropygiale</name>
    <dbReference type="NCBI Taxonomy" id="1775911"/>
    <lineage>
        <taxon>Bacteria</taxon>
        <taxon>Bacillati</taxon>
        <taxon>Actinomycetota</taxon>
        <taxon>Actinomycetes</taxon>
        <taxon>Mycobacteriales</taxon>
        <taxon>Corynebacteriaceae</taxon>
        <taxon>Corynebacterium</taxon>
    </lineage>
</organism>
<gene>
    <name evidence="8" type="ORF">L1O03_06395</name>
</gene>
<accession>A0A9X1QSM7</accession>
<sequence length="506" mass="54401">MTKKMGRVLAALGVCALMGASPLVTPAAQAGTVTETHPSITELGRLSQHGRWYADGEGRAFLTAGVNMVYKHAPYTPEAGGFNEDDADWLAAQGFDSVRLGLLWKAVEPEPGVYDEAYIESLRHTVRILADRGIVTLLDAHQDMYNERFQGEFAPDWAVIDDGVPSLLQVGFPTNQVLNVGLLRAYDNFLADREGPGGVGLQERYAAMWGHVAEAFRDEPGIMGFDILNEPWPGSAFPICYLSGGHCGPALDHLNALHQKVSAAVTTAYPEAIIHYEPYSMWNQGFNTRPAAPAATNTALSWHVYCTSNALFNSYIGCQIPDGQTFANAEAVAQDQHSATLLSEFGATDDRATLEGVTGLARQHMVGWQYWSYCGCNDPTTQNQLQQGIVADPQVPGPVTCDAVNQEKLSILAAPHLRAAAGTPTETTWDSASRTYRASWTADRVDGTGTFAAGSVSELVVPTVNFPEGYRLTVEGGHVVRNEESGRVLVASDGEGPVTVTVAPMA</sequence>
<evidence type="ECO:0000256" key="1">
    <source>
        <dbReference type="ARBA" id="ARBA00005641"/>
    </source>
</evidence>
<evidence type="ECO:0000256" key="2">
    <source>
        <dbReference type="ARBA" id="ARBA00022801"/>
    </source>
</evidence>
<evidence type="ECO:0000259" key="7">
    <source>
        <dbReference type="Pfam" id="PF18564"/>
    </source>
</evidence>
<evidence type="ECO:0000256" key="5">
    <source>
        <dbReference type="SAM" id="SignalP"/>
    </source>
</evidence>
<evidence type="ECO:0000259" key="6">
    <source>
        <dbReference type="Pfam" id="PF00150"/>
    </source>
</evidence>
<dbReference type="AlphaFoldDB" id="A0A9X1QSM7"/>
<dbReference type="RefSeq" id="WP_236118619.1">
    <property type="nucleotide sequence ID" value="NZ_JAKGSI010000003.1"/>
</dbReference>
<evidence type="ECO:0000313" key="8">
    <source>
        <dbReference type="EMBL" id="MCF4006809.1"/>
    </source>
</evidence>
<dbReference type="PANTHER" id="PTHR31308:SF3">
    <property type="entry name" value="ENDOGLYCOCERAMIDASE"/>
    <property type="match status" value="1"/>
</dbReference>
<evidence type="ECO:0000313" key="9">
    <source>
        <dbReference type="Proteomes" id="UP001139336"/>
    </source>
</evidence>
<dbReference type="Gene3D" id="3.20.20.80">
    <property type="entry name" value="Glycosidases"/>
    <property type="match status" value="1"/>
</dbReference>
<dbReference type="GO" id="GO:0004553">
    <property type="term" value="F:hydrolase activity, hydrolyzing O-glycosyl compounds"/>
    <property type="evidence" value="ECO:0007669"/>
    <property type="project" value="InterPro"/>
</dbReference>
<dbReference type="InterPro" id="IPR052066">
    <property type="entry name" value="Glycosphingolipid_Hydrolases"/>
</dbReference>
<dbReference type="PANTHER" id="PTHR31308">
    <property type="match status" value="1"/>
</dbReference>
<feature type="chain" id="PRO_5040993698" evidence="5">
    <location>
        <begin position="31"/>
        <end position="506"/>
    </location>
</feature>
<dbReference type="GO" id="GO:0016042">
    <property type="term" value="P:lipid catabolic process"/>
    <property type="evidence" value="ECO:0007669"/>
    <property type="project" value="UniProtKB-ARBA"/>
</dbReference>
<dbReference type="InterPro" id="IPR017853">
    <property type="entry name" value="GH"/>
</dbReference>
<comment type="similarity">
    <text evidence="1 4">Belongs to the glycosyl hydrolase 5 (cellulase A) family.</text>
</comment>
<dbReference type="EMBL" id="JAKGSI010000003">
    <property type="protein sequence ID" value="MCF4006809.1"/>
    <property type="molecule type" value="Genomic_DNA"/>
</dbReference>
<evidence type="ECO:0000256" key="4">
    <source>
        <dbReference type="RuleBase" id="RU361153"/>
    </source>
</evidence>
<keyword evidence="2 4" id="KW-0378">Hydrolase</keyword>
<proteinExistence type="inferred from homology"/>
<dbReference type="GO" id="GO:1901136">
    <property type="term" value="P:carbohydrate derivative catabolic process"/>
    <property type="evidence" value="ECO:0007669"/>
    <property type="project" value="UniProtKB-ARBA"/>
</dbReference>
<dbReference type="Proteomes" id="UP001139336">
    <property type="component" value="Unassembled WGS sequence"/>
</dbReference>
<dbReference type="Gene3D" id="2.60.40.1180">
    <property type="entry name" value="Golgi alpha-mannosidase II"/>
    <property type="match status" value="1"/>
</dbReference>
<protein>
    <submittedName>
        <fullName evidence="8">Cellulase family glycosylhydrolase</fullName>
    </submittedName>
</protein>
<feature type="domain" description="Glycoside hydrolase family 5 C-terminal" evidence="7">
    <location>
        <begin position="418"/>
        <end position="502"/>
    </location>
</feature>
<name>A0A9X1QSM7_9CORY</name>
<keyword evidence="3 4" id="KW-0326">Glycosidase</keyword>
<reference evidence="8" key="1">
    <citation type="submission" date="2022-01" db="EMBL/GenBank/DDBJ databases">
        <title>Corynebacterium sp. nov isolated from isolated from the feces of the greater white-fronted geese (Anser albifrons) at Poyang Lake, PR China.</title>
        <authorList>
            <person name="Liu Q."/>
        </authorList>
    </citation>
    <scope>NUCLEOTIDE SEQUENCE</scope>
    <source>
        <strain evidence="8">JCM 32435</strain>
    </source>
</reference>
<evidence type="ECO:0000256" key="3">
    <source>
        <dbReference type="ARBA" id="ARBA00023295"/>
    </source>
</evidence>